<keyword evidence="4" id="KW-1185">Reference proteome</keyword>
<evidence type="ECO:0000256" key="1">
    <source>
        <dbReference type="SAM" id="Coils"/>
    </source>
</evidence>
<keyword evidence="1" id="KW-0175">Coiled coil</keyword>
<feature type="coiled-coil region" evidence="1">
    <location>
        <begin position="113"/>
        <end position="147"/>
    </location>
</feature>
<keyword evidence="2" id="KW-1133">Transmembrane helix</keyword>
<proteinExistence type="predicted"/>
<reference evidence="3 4" key="1">
    <citation type="submission" date="2024-10" db="EMBL/GenBank/DDBJ databases">
        <authorList>
            <person name="Ratan Roy A."/>
            <person name="Morales Sandoval P.H."/>
            <person name="De Los Santos Villalobos S."/>
            <person name="Chakraborty S."/>
            <person name="Mukherjee J."/>
        </authorList>
    </citation>
    <scope>NUCLEOTIDE SEQUENCE [LARGE SCALE GENOMIC DNA]</scope>
    <source>
        <strain evidence="3 4">S1</strain>
    </source>
</reference>
<dbReference type="Proteomes" id="UP001600165">
    <property type="component" value="Unassembled WGS sequence"/>
</dbReference>
<organism evidence="3 4">
    <name type="scientific">Almyronema epifaneia S1</name>
    <dbReference type="NCBI Taxonomy" id="2991925"/>
    <lineage>
        <taxon>Bacteria</taxon>
        <taxon>Bacillati</taxon>
        <taxon>Cyanobacteriota</taxon>
        <taxon>Cyanophyceae</taxon>
        <taxon>Nodosilineales</taxon>
        <taxon>Nodosilineaceae</taxon>
        <taxon>Almyronema</taxon>
        <taxon>Almyronema epifaneia</taxon>
    </lineage>
</organism>
<feature type="transmembrane region" description="Helical" evidence="2">
    <location>
        <begin position="97"/>
        <end position="117"/>
    </location>
</feature>
<dbReference type="EMBL" id="JBHZOL010000089">
    <property type="protein sequence ID" value="MFE4107727.1"/>
    <property type="molecule type" value="Genomic_DNA"/>
</dbReference>
<dbReference type="RefSeq" id="WP_377966719.1">
    <property type="nucleotide sequence ID" value="NZ_JBHZOL010000089.1"/>
</dbReference>
<evidence type="ECO:0000313" key="3">
    <source>
        <dbReference type="EMBL" id="MFE4107727.1"/>
    </source>
</evidence>
<protein>
    <submittedName>
        <fullName evidence="3">Uncharacterized protein</fullName>
    </submittedName>
</protein>
<keyword evidence="2" id="KW-0812">Transmembrane</keyword>
<comment type="caution">
    <text evidence="3">The sequence shown here is derived from an EMBL/GenBank/DDBJ whole genome shotgun (WGS) entry which is preliminary data.</text>
</comment>
<gene>
    <name evidence="3" type="ORF">ACFVKH_15645</name>
</gene>
<accession>A0ABW6IIQ6</accession>
<name>A0ABW6IIQ6_9CYAN</name>
<sequence length="336" mass="37789">MSYQFIVGLPKHLEAAYKAGEIIITGGVARYADSMAIAAHLEQAAPFAAGAFNTNPYLAMASTALQTARVAKGMVVDTAKLNQIIALTQQIQTLSSINLAISGATLGVAVVGIAIVLHQLNKLNQKLDRLSAQLQSLDMKISEVHKNELSKLIEKVKIHIKHCISFINQIEDLGWSHHLDTEIVKQLDSAETLMERVLAKYLDRDGINISLDLVQCLYSSYANLLKVYLTNRYLSQKSLDYLGLRLKTLENFSSQLSSPEMIDELYESLLLNQERRFSEGELDVILELYRYGCKNKSQDVNVHYEILTKTPLKEFQNWQRLLAESKKPLIWIEHAT</sequence>
<evidence type="ECO:0000313" key="4">
    <source>
        <dbReference type="Proteomes" id="UP001600165"/>
    </source>
</evidence>
<evidence type="ECO:0000256" key="2">
    <source>
        <dbReference type="SAM" id="Phobius"/>
    </source>
</evidence>
<keyword evidence="2" id="KW-0472">Membrane</keyword>